<dbReference type="EMBL" id="GEDC01029852">
    <property type="protein sequence ID" value="JAS07446.1"/>
    <property type="molecule type" value="Transcribed_RNA"/>
</dbReference>
<accession>A0A1B6C1Q9</accession>
<protein>
    <recommendedName>
        <fullName evidence="2">Cdc23 domain-containing protein</fullName>
    </recommendedName>
</protein>
<evidence type="ECO:0008006" key="2">
    <source>
        <dbReference type="Google" id="ProtNLM"/>
    </source>
</evidence>
<sequence>DHTLYIAIAEAYELLHKFYYALTVMDCVLKNRNNYELTVYSMLRLAGIYERMRYDEQAFKLYSEAVRERRSHPECTPVGMYYAYRFLTKHYIKKDEVEHASNLAHECLSYEETRRLGRNVLTSIVTRQVFVEQDENEPPS</sequence>
<name>A0A1B6C1Q9_9HEMI</name>
<feature type="non-terminal residue" evidence="1">
    <location>
        <position position="1"/>
    </location>
</feature>
<reference evidence="1" key="1">
    <citation type="submission" date="2015-12" db="EMBL/GenBank/DDBJ databases">
        <title>De novo transcriptome assembly of four potential Pierce s Disease insect vectors from Arizona vineyards.</title>
        <authorList>
            <person name="Tassone E.E."/>
        </authorList>
    </citation>
    <scope>NUCLEOTIDE SEQUENCE</scope>
</reference>
<gene>
    <name evidence="1" type="ORF">g.272</name>
</gene>
<dbReference type="InterPro" id="IPR011990">
    <property type="entry name" value="TPR-like_helical_dom_sf"/>
</dbReference>
<evidence type="ECO:0000313" key="1">
    <source>
        <dbReference type="EMBL" id="JAS07446.1"/>
    </source>
</evidence>
<dbReference type="Gene3D" id="1.25.40.10">
    <property type="entry name" value="Tetratricopeptide repeat domain"/>
    <property type="match status" value="1"/>
</dbReference>
<organism evidence="1">
    <name type="scientific">Clastoptera arizonana</name>
    <name type="common">Arizona spittle bug</name>
    <dbReference type="NCBI Taxonomy" id="38151"/>
    <lineage>
        <taxon>Eukaryota</taxon>
        <taxon>Metazoa</taxon>
        <taxon>Ecdysozoa</taxon>
        <taxon>Arthropoda</taxon>
        <taxon>Hexapoda</taxon>
        <taxon>Insecta</taxon>
        <taxon>Pterygota</taxon>
        <taxon>Neoptera</taxon>
        <taxon>Paraneoptera</taxon>
        <taxon>Hemiptera</taxon>
        <taxon>Auchenorrhyncha</taxon>
        <taxon>Cercopoidea</taxon>
        <taxon>Clastopteridae</taxon>
        <taxon>Clastoptera</taxon>
    </lineage>
</organism>
<dbReference type="AlphaFoldDB" id="A0A1B6C1Q9"/>
<dbReference type="SUPFAM" id="SSF48452">
    <property type="entry name" value="TPR-like"/>
    <property type="match status" value="1"/>
</dbReference>
<proteinExistence type="predicted"/>